<dbReference type="OMA" id="APCAFWK"/>
<name>M3CNP7_SPHMS</name>
<feature type="signal peptide" evidence="3">
    <location>
        <begin position="1"/>
        <end position="25"/>
    </location>
</feature>
<reference evidence="5 6" key="1">
    <citation type="journal article" date="2012" name="PLoS Pathog.">
        <title>Diverse lifestyles and strategies of plant pathogenesis encoded in the genomes of eighteen Dothideomycetes fungi.</title>
        <authorList>
            <person name="Ohm R.A."/>
            <person name="Feau N."/>
            <person name="Henrissat B."/>
            <person name="Schoch C.L."/>
            <person name="Horwitz B.A."/>
            <person name="Barry K.W."/>
            <person name="Condon B.J."/>
            <person name="Copeland A.C."/>
            <person name="Dhillon B."/>
            <person name="Glaser F."/>
            <person name="Hesse C.N."/>
            <person name="Kosti I."/>
            <person name="LaButti K."/>
            <person name="Lindquist E.A."/>
            <person name="Lucas S."/>
            <person name="Salamov A.A."/>
            <person name="Bradshaw R.E."/>
            <person name="Ciuffetti L."/>
            <person name="Hamelin R.C."/>
            <person name="Kema G.H.J."/>
            <person name="Lawrence C."/>
            <person name="Scott J.A."/>
            <person name="Spatafora J.W."/>
            <person name="Turgeon B.G."/>
            <person name="de Wit P.J.G.M."/>
            <person name="Zhong S."/>
            <person name="Goodwin S.B."/>
            <person name="Grigoriev I.V."/>
        </authorList>
    </citation>
    <scope>NUCLEOTIDE SEQUENCE [LARGE SCALE GENOMIC DNA]</scope>
    <source>
        <strain evidence="5 6">SO2202</strain>
    </source>
</reference>
<evidence type="ECO:0000313" key="6">
    <source>
        <dbReference type="Proteomes" id="UP000016931"/>
    </source>
</evidence>
<dbReference type="SUPFAM" id="SSF53474">
    <property type="entry name" value="alpha/beta-Hydrolases"/>
    <property type="match status" value="1"/>
</dbReference>
<evidence type="ECO:0000256" key="1">
    <source>
        <dbReference type="ARBA" id="ARBA00010088"/>
    </source>
</evidence>
<evidence type="ECO:0000313" key="5">
    <source>
        <dbReference type="EMBL" id="EMF15388.1"/>
    </source>
</evidence>
<evidence type="ECO:0000256" key="2">
    <source>
        <dbReference type="ARBA" id="ARBA00022801"/>
    </source>
</evidence>
<dbReference type="PANTHER" id="PTHR43248:SF25">
    <property type="entry name" value="AB HYDROLASE-1 DOMAIN-CONTAINING PROTEIN-RELATED"/>
    <property type="match status" value="1"/>
</dbReference>
<dbReference type="STRING" id="692275.M3CNP7"/>
<dbReference type="EMBL" id="KB456261">
    <property type="protein sequence ID" value="EMF15388.1"/>
    <property type="molecule type" value="Genomic_DNA"/>
</dbReference>
<keyword evidence="6" id="KW-1185">Reference proteome</keyword>
<dbReference type="OrthoDB" id="425534at2759"/>
<protein>
    <submittedName>
        <fullName evidence="5">Alpha/beta-hydrolase</fullName>
    </submittedName>
</protein>
<sequence>MMMMVFLPLPLLLLASPYYISAVHALLPPFFLSAHHAGNASGRKSTFDWSSLTSDTELVYHSCYDDKFQCARLTVPLDWRDSSNPNNVSLPVIRLPATVPPSDPNHAGTVIVNPGGPGGPGTLWALENAEKLQTQLEGPRSYEILSFDPRGIFGSVPNGYCFDDAVQAEIWYDQKEAVGGLTSHPYALKFNWAAENARGELCAKTDIGKYPNGDNIRQFMSTASVARDVLEIIKKIESQKSSSQNSVATRRGDSQKPIDGDGAISVPKLQFFGTSYGTFIGQVFAAMYPEHVGRMVLDANLDAENWISRYEASTDDHLDIREYFYERCFLSKHECDFYREQDQGPEDVKARFHELLDLLDRVPAYATGSGRASPITSGDLLQGFMTTTYQPLLFFKAYAKFLSKLATQQNPGVPFWRRPVPTKEAFSDKMLAQEYLGGEVSPAVHCADGPEPFSGRSEQFTGFEKYLANLTDRFGSQVAGLQADFKIACWSWPDSLRTKWRYDGPFEGDVPILFVNNRLDPATPAKSAKKMAARYKGSVFLEQDAAGHGALFPPSMCIWEHVRSYMEKGELPPHGTVCDPKCIPFGQPCDGYDDSRLVVESVG</sequence>
<dbReference type="eggNOG" id="ENOG502RY03">
    <property type="taxonomic scope" value="Eukaryota"/>
</dbReference>
<dbReference type="PANTHER" id="PTHR43248">
    <property type="entry name" value="2-SUCCINYL-6-HYDROXY-2,4-CYCLOHEXADIENE-1-CARBOXYLATE SYNTHASE"/>
    <property type="match status" value="1"/>
</dbReference>
<accession>M3CNP7</accession>
<dbReference type="GO" id="GO:0016787">
    <property type="term" value="F:hydrolase activity"/>
    <property type="evidence" value="ECO:0007669"/>
    <property type="project" value="UniProtKB-KW"/>
</dbReference>
<evidence type="ECO:0000259" key="4">
    <source>
        <dbReference type="Pfam" id="PF08386"/>
    </source>
</evidence>
<dbReference type="AlphaFoldDB" id="M3CNP7"/>
<gene>
    <name evidence="5" type="ORF">SEPMUDRAFT_154226</name>
</gene>
<dbReference type="InterPro" id="IPR013595">
    <property type="entry name" value="Pept_S33_TAP-like_C"/>
</dbReference>
<dbReference type="InterPro" id="IPR029058">
    <property type="entry name" value="AB_hydrolase_fold"/>
</dbReference>
<feature type="chain" id="PRO_5004032019" evidence="3">
    <location>
        <begin position="26"/>
        <end position="603"/>
    </location>
</feature>
<dbReference type="Pfam" id="PF08386">
    <property type="entry name" value="Abhydrolase_4"/>
    <property type="match status" value="1"/>
</dbReference>
<feature type="domain" description="Peptidase S33 tripeptidyl aminopeptidase-like C-terminal" evidence="4">
    <location>
        <begin position="487"/>
        <end position="578"/>
    </location>
</feature>
<dbReference type="GeneID" id="27904692"/>
<comment type="similarity">
    <text evidence="1">Belongs to the peptidase S33 family.</text>
</comment>
<proteinExistence type="inferred from homology"/>
<dbReference type="HOGENOM" id="CLU_013364_5_2_1"/>
<dbReference type="Proteomes" id="UP000016931">
    <property type="component" value="Unassembled WGS sequence"/>
</dbReference>
<evidence type="ECO:0000256" key="3">
    <source>
        <dbReference type="SAM" id="SignalP"/>
    </source>
</evidence>
<dbReference type="RefSeq" id="XP_016763509.1">
    <property type="nucleotide sequence ID" value="XM_016907555.1"/>
</dbReference>
<dbReference type="Gene3D" id="3.40.50.1820">
    <property type="entry name" value="alpha/beta hydrolase"/>
    <property type="match status" value="1"/>
</dbReference>
<keyword evidence="2 5" id="KW-0378">Hydrolase</keyword>
<dbReference type="InterPro" id="IPR051601">
    <property type="entry name" value="Serine_prot/Carboxylest_S33"/>
</dbReference>
<keyword evidence="3" id="KW-0732">Signal</keyword>
<organism evidence="5 6">
    <name type="scientific">Sphaerulina musiva (strain SO2202)</name>
    <name type="common">Poplar stem canker fungus</name>
    <name type="synonym">Septoria musiva</name>
    <dbReference type="NCBI Taxonomy" id="692275"/>
    <lineage>
        <taxon>Eukaryota</taxon>
        <taxon>Fungi</taxon>
        <taxon>Dikarya</taxon>
        <taxon>Ascomycota</taxon>
        <taxon>Pezizomycotina</taxon>
        <taxon>Dothideomycetes</taxon>
        <taxon>Dothideomycetidae</taxon>
        <taxon>Mycosphaerellales</taxon>
        <taxon>Mycosphaerellaceae</taxon>
        <taxon>Sphaerulina</taxon>
    </lineage>
</organism>